<gene>
    <name evidence="1" type="ORF">METZ01_LOCUS90265</name>
</gene>
<name>A0A381VBP3_9ZZZZ</name>
<reference evidence="1" key="1">
    <citation type="submission" date="2018-05" db="EMBL/GenBank/DDBJ databases">
        <authorList>
            <person name="Lanie J.A."/>
            <person name="Ng W.-L."/>
            <person name="Kazmierczak K.M."/>
            <person name="Andrzejewski T.M."/>
            <person name="Davidsen T.M."/>
            <person name="Wayne K.J."/>
            <person name="Tettelin H."/>
            <person name="Glass J.I."/>
            <person name="Rusch D."/>
            <person name="Podicherti R."/>
            <person name="Tsui H.-C.T."/>
            <person name="Winkler M.E."/>
        </authorList>
    </citation>
    <scope>NUCLEOTIDE SEQUENCE</scope>
</reference>
<protein>
    <submittedName>
        <fullName evidence="1">Uncharacterized protein</fullName>
    </submittedName>
</protein>
<accession>A0A381VBP3</accession>
<sequence length="25" mass="3043">MIVDRQFEMVHYHFKIFFAGVENSP</sequence>
<evidence type="ECO:0000313" key="1">
    <source>
        <dbReference type="EMBL" id="SVA37411.1"/>
    </source>
</evidence>
<dbReference type="AlphaFoldDB" id="A0A381VBP3"/>
<organism evidence="1">
    <name type="scientific">marine metagenome</name>
    <dbReference type="NCBI Taxonomy" id="408172"/>
    <lineage>
        <taxon>unclassified sequences</taxon>
        <taxon>metagenomes</taxon>
        <taxon>ecological metagenomes</taxon>
    </lineage>
</organism>
<proteinExistence type="predicted"/>
<dbReference type="EMBL" id="UINC01008304">
    <property type="protein sequence ID" value="SVA37411.1"/>
    <property type="molecule type" value="Genomic_DNA"/>
</dbReference>